<keyword evidence="3" id="KW-1185">Reference proteome</keyword>
<organism evidence="2 3">
    <name type="scientific">Choiromyces venosus 120613-1</name>
    <dbReference type="NCBI Taxonomy" id="1336337"/>
    <lineage>
        <taxon>Eukaryota</taxon>
        <taxon>Fungi</taxon>
        <taxon>Dikarya</taxon>
        <taxon>Ascomycota</taxon>
        <taxon>Pezizomycotina</taxon>
        <taxon>Pezizomycetes</taxon>
        <taxon>Pezizales</taxon>
        <taxon>Tuberaceae</taxon>
        <taxon>Choiromyces</taxon>
    </lineage>
</organism>
<evidence type="ECO:0000313" key="3">
    <source>
        <dbReference type="Proteomes" id="UP000276215"/>
    </source>
</evidence>
<gene>
    <name evidence="2" type="ORF">L873DRAFT_1824138</name>
</gene>
<evidence type="ECO:0000256" key="1">
    <source>
        <dbReference type="SAM" id="MobiDB-lite"/>
    </source>
</evidence>
<dbReference type="EMBL" id="ML120696">
    <property type="protein sequence ID" value="RPA88712.1"/>
    <property type="molecule type" value="Genomic_DNA"/>
</dbReference>
<dbReference type="AlphaFoldDB" id="A0A3N4IRB7"/>
<accession>A0A3N4IRB7</accession>
<protein>
    <submittedName>
        <fullName evidence="2">Uncharacterized protein</fullName>
    </submittedName>
</protein>
<proteinExistence type="predicted"/>
<dbReference type="Proteomes" id="UP000276215">
    <property type="component" value="Unassembled WGS sequence"/>
</dbReference>
<reference evidence="2 3" key="1">
    <citation type="journal article" date="2018" name="Nat. Ecol. Evol.">
        <title>Pezizomycetes genomes reveal the molecular basis of ectomycorrhizal truffle lifestyle.</title>
        <authorList>
            <person name="Murat C."/>
            <person name="Payen T."/>
            <person name="Noel B."/>
            <person name="Kuo A."/>
            <person name="Morin E."/>
            <person name="Chen J."/>
            <person name="Kohler A."/>
            <person name="Krizsan K."/>
            <person name="Balestrini R."/>
            <person name="Da Silva C."/>
            <person name="Montanini B."/>
            <person name="Hainaut M."/>
            <person name="Levati E."/>
            <person name="Barry K.W."/>
            <person name="Belfiori B."/>
            <person name="Cichocki N."/>
            <person name="Clum A."/>
            <person name="Dockter R.B."/>
            <person name="Fauchery L."/>
            <person name="Guy J."/>
            <person name="Iotti M."/>
            <person name="Le Tacon F."/>
            <person name="Lindquist E.A."/>
            <person name="Lipzen A."/>
            <person name="Malagnac F."/>
            <person name="Mello A."/>
            <person name="Molinier V."/>
            <person name="Miyauchi S."/>
            <person name="Poulain J."/>
            <person name="Riccioni C."/>
            <person name="Rubini A."/>
            <person name="Sitrit Y."/>
            <person name="Splivallo R."/>
            <person name="Traeger S."/>
            <person name="Wang M."/>
            <person name="Zifcakova L."/>
            <person name="Wipf D."/>
            <person name="Zambonelli A."/>
            <person name="Paolocci F."/>
            <person name="Nowrousian M."/>
            <person name="Ottonello S."/>
            <person name="Baldrian P."/>
            <person name="Spatafora J.W."/>
            <person name="Henrissat B."/>
            <person name="Nagy L.G."/>
            <person name="Aury J.M."/>
            <person name="Wincker P."/>
            <person name="Grigoriev I.V."/>
            <person name="Bonfante P."/>
            <person name="Martin F.M."/>
        </authorList>
    </citation>
    <scope>NUCLEOTIDE SEQUENCE [LARGE SCALE GENOMIC DNA]</scope>
    <source>
        <strain evidence="2 3">120613-1</strain>
    </source>
</reference>
<feature type="region of interest" description="Disordered" evidence="1">
    <location>
        <begin position="1"/>
        <end position="83"/>
    </location>
</feature>
<sequence>MTKSTLLDCEADKQRLDSMPPPLLHALSRNLNNPPSTTLKSDTTQVAPLLSYQDQLQEQMATAPTQQEVYPTPPTSQTPVSSGKCDICDYLREGLEGVEHLSYGSSASFTRAIESQAEKLRLGNAGQYVQ</sequence>
<feature type="compositionally biased region" description="Polar residues" evidence="1">
    <location>
        <begin position="29"/>
        <end position="69"/>
    </location>
</feature>
<evidence type="ECO:0000313" key="2">
    <source>
        <dbReference type="EMBL" id="RPA88712.1"/>
    </source>
</evidence>
<name>A0A3N4IRB7_9PEZI</name>